<dbReference type="VEuPathDB" id="ToxoDB:cyc_02948"/>
<dbReference type="EMBL" id="JROU02001082">
    <property type="protein sequence ID" value="OEH77473.1"/>
    <property type="molecule type" value="Genomic_DNA"/>
</dbReference>
<feature type="region of interest" description="Disordered" evidence="1">
    <location>
        <begin position="174"/>
        <end position="239"/>
    </location>
</feature>
<protein>
    <submittedName>
        <fullName evidence="2">Uncharacterized protein</fullName>
    </submittedName>
</protein>
<organism evidence="2 3">
    <name type="scientific">Cyclospora cayetanensis</name>
    <dbReference type="NCBI Taxonomy" id="88456"/>
    <lineage>
        <taxon>Eukaryota</taxon>
        <taxon>Sar</taxon>
        <taxon>Alveolata</taxon>
        <taxon>Apicomplexa</taxon>
        <taxon>Conoidasida</taxon>
        <taxon>Coccidia</taxon>
        <taxon>Eucoccidiorida</taxon>
        <taxon>Eimeriorina</taxon>
        <taxon>Eimeriidae</taxon>
        <taxon>Cyclospora</taxon>
    </lineage>
</organism>
<gene>
    <name evidence="2" type="ORF">cyc_02948</name>
</gene>
<proteinExistence type="predicted"/>
<feature type="compositionally biased region" description="Low complexity" evidence="1">
    <location>
        <begin position="1196"/>
        <end position="1207"/>
    </location>
</feature>
<keyword evidence="3" id="KW-1185">Reference proteome</keyword>
<feature type="region of interest" description="Disordered" evidence="1">
    <location>
        <begin position="980"/>
        <end position="1002"/>
    </location>
</feature>
<evidence type="ECO:0000313" key="3">
    <source>
        <dbReference type="Proteomes" id="UP000095192"/>
    </source>
</evidence>
<evidence type="ECO:0000313" key="2">
    <source>
        <dbReference type="EMBL" id="OEH77473.1"/>
    </source>
</evidence>
<dbReference type="InParanoid" id="A0A1D3D201"/>
<reference evidence="2 3" key="1">
    <citation type="journal article" date="2016" name="BMC Genomics">
        <title>Comparative genomics reveals Cyclospora cayetanensis possesses coccidia-like metabolism and invasion components but unique surface antigens.</title>
        <authorList>
            <person name="Liu S."/>
            <person name="Wang L."/>
            <person name="Zheng H."/>
            <person name="Xu Z."/>
            <person name="Roellig D.M."/>
            <person name="Li N."/>
            <person name="Frace M.A."/>
            <person name="Tang K."/>
            <person name="Arrowood M.J."/>
            <person name="Moss D.M."/>
            <person name="Zhang L."/>
            <person name="Feng Y."/>
            <person name="Xiao L."/>
        </authorList>
    </citation>
    <scope>NUCLEOTIDE SEQUENCE [LARGE SCALE GENOMIC DNA]</scope>
    <source>
        <strain evidence="2 3">CHN_HEN01</strain>
    </source>
</reference>
<sequence>MVGAPEGPPQGPLEGLSGRSPLKLPHGSLLCPSGIPSQCAFTPFWSRSFRSGGLLGSRSGSHCSVVYRGRAPEPSSLLCCYLGGFKLHDKALPLGGITKSAANPLLEVEVVNAVGVCHFHQLLTDHPLAALQEATARQGLTPVLVLPCGLAHSAIELVAVNHSLEDVFYSTGLPKHSRGGACKGEPSSTPLSGERSEGKRQDGRARHFSDSSDSDNPYLSNSSDENSETDSEEESVPRLSEWEASMRAAGCSLGLEGRRLAELHPHTFQWTRGEGHRLRSEGSVCCERDAQKGSSCCCSTCCWCPMGKEADCNGGMRNIYSRGEARHAPDLLDTLKPKESNASERLLEVQTDDKHPFIKLIYARNSRGFYVARLQHNEEGVTPEEAQDFMREIGRRHQRRGDSPEPFTSAAAYEAFRHDGGLKRQLEIQVLHDAPYGYRVPLQEGGLARYKDRESGSLRFNVPKQLPAHPSVINIAVSPAEVGEAALLYSSQFVSLWKAEEARMQVEVPLSLSVVTRNIKRSSRPSMRYRHRVALADPATESFQTLCYLPNQRQTLLLGSENLWALDLRAKGMTRQFPALHAPTHGSSLQCVAETFYAPCTANSSYHTAFTALAPHPTHSFLLAAAHDATECVSLFDLRAMHEPLTVVALPSLRKMGSRYRSLIWHSSCDQSNEGSPGGFLASEAHNGILQHTPDSGETLESLEDTQRSMSLLLLKASLCSLAEAALLVVVASLGRARRRFLSICRENVSQDADAVVRFQAEICMFPRISWNLEHRERCSPISSRTPLGSSWTAQPPLQVTVDEPAATSTFHGFAGACLFSLPLTQEARRLLLNEGQQVSPSHIYCSSCGSRNLRSLPKSAAGAGMPQESFCRRCAVPLKTLGAWSQGPTGTIAVLGALTTSGRLTCRPLTLNDPLLQIKMHRRYRLYGTLARRQRRLQEAVAEEGPAAGIPEALQPISPPEALGGALLSFHAPRRSERLVDTPVDDESVETDSSEPLPGRGKGAIDTLLLLLQGSRNESRVLPQRISALLLQAQLQQSLQREMLLRDALRWKRRQQLLLMMRAQVAGCLGPFSRESSESLMQLLRQGLEATALSVQWPRKLSAFSFCDSGAFGVHKPAFLTEAYDPEPIVQMLLAHTCLDKHLHCYPAQPLSEEGSTLDSASAEDRVSKGVTELVSSGNPQGQPVRDTRESRKASCSLNSSVSSHSSHSEEDDQQRALSASAAKMLLEGKPMETSFTPQTEVSALPFPTARSRAVFRYAVEAVEALSYTTTEKSLLQLRDEGTVLLQDIMVAIQLWRDKVLEDSEVLALIRPFTVSRPCSTGLLDMQRTTLPLVHPLPASPQEAVEAALGTGEKGRKGAHTCRAVNQEEKGTRAELLAGDSTISGTQPLEEGLVSGCMPAITSGKVRAVFRKAANPAVAPALPCFCSVLMQHHCDLHSCVQGKRTEDWIQVALGDSLTRQYPQTDGLQALLHVLKAEYQKWLAMRPSPRVLRDTCFLPQATVDELAEALFLTHEVLLLPETAYKSTPRGSCVTNAATDTPVSDDGDNATFFVASAEKSACGSLLDSARGLGGTEDVDGSFQGHHQLDCTPKGPPHSRNSETSMLARNLLCGTNCPVESPWLPAYCVSRHMHVFVRRELLLSEDDELQHALQQRAWPDLLQQQEREQAAAADHAFGTGHCFTPYPSMPCLQLPQSMQTRLPDHVVDGLVRSKWGRLLCGIAINDVLIADLLRHWEVSAVQRLRESREEQREKGAELTCGKASGVSRSEPSIIAESLANDAPGPVADEIRRLLLLLPESSQGFSLFASVQTRQQQQRRAQAERQQLLDSIARAMLQ</sequence>
<feature type="compositionally biased region" description="Basic and acidic residues" evidence="1">
    <location>
        <begin position="194"/>
        <end position="210"/>
    </location>
</feature>
<evidence type="ECO:0000256" key="1">
    <source>
        <dbReference type="SAM" id="MobiDB-lite"/>
    </source>
</evidence>
<comment type="caution">
    <text evidence="2">The sequence shown here is derived from an EMBL/GenBank/DDBJ whole genome shotgun (WGS) entry which is preliminary data.</text>
</comment>
<feature type="compositionally biased region" description="Acidic residues" evidence="1">
    <location>
        <begin position="225"/>
        <end position="234"/>
    </location>
</feature>
<dbReference type="Proteomes" id="UP000095192">
    <property type="component" value="Unassembled WGS sequence"/>
</dbReference>
<name>A0A1D3D201_9EIME</name>
<dbReference type="VEuPathDB" id="ToxoDB:LOC34619715"/>
<feature type="compositionally biased region" description="Acidic residues" evidence="1">
    <location>
        <begin position="984"/>
        <end position="994"/>
    </location>
</feature>
<feature type="region of interest" description="Disordered" evidence="1">
    <location>
        <begin position="1155"/>
        <end position="1218"/>
    </location>
</feature>
<accession>A0A1D3D201</accession>